<dbReference type="InterPro" id="IPR004358">
    <property type="entry name" value="Sig_transdc_His_kin-like_C"/>
</dbReference>
<evidence type="ECO:0000256" key="5">
    <source>
        <dbReference type="ARBA" id="ARBA00022741"/>
    </source>
</evidence>
<dbReference type="SUPFAM" id="SSF55874">
    <property type="entry name" value="ATPase domain of HSP90 chaperone/DNA topoisomerase II/histidine kinase"/>
    <property type="match status" value="1"/>
</dbReference>
<feature type="coiled-coil region" evidence="9">
    <location>
        <begin position="23"/>
        <end position="64"/>
    </location>
</feature>
<organism evidence="11 12">
    <name type="scientific">Candidatus Acidulodesulfobacterium ferriphilum</name>
    <dbReference type="NCBI Taxonomy" id="2597223"/>
    <lineage>
        <taxon>Bacteria</taxon>
        <taxon>Deltaproteobacteria</taxon>
        <taxon>Candidatus Acidulodesulfobacterales</taxon>
        <taxon>Candidatus Acidulodesulfobacterium</taxon>
    </lineage>
</organism>
<reference evidence="11 12" key="1">
    <citation type="submission" date="2019-01" db="EMBL/GenBank/DDBJ databases">
        <title>Insights into ecological role of a new deltaproteobacterial order Candidatus Sinidesulfobacterales (Sva0485) by metagenomics and metatranscriptomics.</title>
        <authorList>
            <person name="Tan S."/>
            <person name="Liu J."/>
            <person name="Fang Y."/>
            <person name="Hedlund B.P."/>
            <person name="Lian Z.H."/>
            <person name="Huang L.Y."/>
            <person name="Li J.T."/>
            <person name="Huang L.N."/>
            <person name="Li W.J."/>
            <person name="Jiang H.C."/>
            <person name="Dong H.L."/>
            <person name="Shu W.S."/>
        </authorList>
    </citation>
    <scope>NUCLEOTIDE SEQUENCE [LARGE SCALE GENOMIC DNA]</scope>
    <source>
        <strain evidence="11">AP3</strain>
    </source>
</reference>
<accession>A0A519BBB3</accession>
<comment type="catalytic activity">
    <reaction evidence="1">
        <text>ATP + protein L-histidine = ADP + protein N-phospho-L-histidine.</text>
        <dbReference type="EC" id="2.7.13.3"/>
    </reaction>
</comment>
<dbReference type="PROSITE" id="PS50109">
    <property type="entry name" value="HIS_KIN"/>
    <property type="match status" value="1"/>
</dbReference>
<evidence type="ECO:0000256" key="9">
    <source>
        <dbReference type="SAM" id="Coils"/>
    </source>
</evidence>
<gene>
    <name evidence="11" type="ORF">EVJ47_04865</name>
</gene>
<evidence type="ECO:0000256" key="7">
    <source>
        <dbReference type="ARBA" id="ARBA00022840"/>
    </source>
</evidence>
<evidence type="ECO:0000256" key="4">
    <source>
        <dbReference type="ARBA" id="ARBA00022679"/>
    </source>
</evidence>
<dbReference type="Pfam" id="PF00512">
    <property type="entry name" value="HisKA"/>
    <property type="match status" value="1"/>
</dbReference>
<evidence type="ECO:0000259" key="10">
    <source>
        <dbReference type="PROSITE" id="PS50109"/>
    </source>
</evidence>
<dbReference type="GO" id="GO:0000155">
    <property type="term" value="F:phosphorelay sensor kinase activity"/>
    <property type="evidence" value="ECO:0007669"/>
    <property type="project" value="InterPro"/>
</dbReference>
<evidence type="ECO:0000256" key="6">
    <source>
        <dbReference type="ARBA" id="ARBA00022777"/>
    </source>
</evidence>
<sequence length="398" mass="44968">MIKFYVMEENIDINDNARSFLDKDELKEAFKSFEIASQKLSENYKNLEEEIKDLKENLNTVLESLPLGIIITDEKNGIKFINKFLTELMPEYNLVSYLNKDIEDFIKMFFSNSKTVDFIKPLYNPIEKIMKTGEGKYIHIFLYTKAVHGNNKKYSGRIFIFQNIEEIKKFKRLAELGEMSAKIAHEIRNPLGSIDLFASILQKELNDEGHKEIVSNIVSAVKNMNATITNILEFSKALNPSISRYNLREIINKSLIFASYLIKQKNIKIINGIDDDLIVEADENLLGQAFLNILINAAHAVPENGGLIRIISRFVEENAKDGEGNYVCIDFEDNGTGFSKDIIQNIFNPFFSTKKSGGTGLGLPIALNNVIIHGGYINAENSPEMDGAKISVFLPALA</sequence>
<keyword evidence="7" id="KW-0067">ATP-binding</keyword>
<dbReference type="Pfam" id="PF02518">
    <property type="entry name" value="HATPase_c"/>
    <property type="match status" value="1"/>
</dbReference>
<dbReference type="InterPro" id="IPR003594">
    <property type="entry name" value="HATPase_dom"/>
</dbReference>
<dbReference type="Gene3D" id="3.30.565.10">
    <property type="entry name" value="Histidine kinase-like ATPase, C-terminal domain"/>
    <property type="match status" value="1"/>
</dbReference>
<name>A0A519BBB3_9DELT</name>
<proteinExistence type="predicted"/>
<dbReference type="Gene3D" id="3.30.450.20">
    <property type="entry name" value="PAS domain"/>
    <property type="match status" value="1"/>
</dbReference>
<dbReference type="AlphaFoldDB" id="A0A519BBB3"/>
<keyword evidence="5" id="KW-0547">Nucleotide-binding</keyword>
<dbReference type="SMART" id="SM00387">
    <property type="entry name" value="HATPase_c"/>
    <property type="match status" value="1"/>
</dbReference>
<dbReference type="InterPro" id="IPR005467">
    <property type="entry name" value="His_kinase_dom"/>
</dbReference>
<dbReference type="SUPFAM" id="SSF55785">
    <property type="entry name" value="PYP-like sensor domain (PAS domain)"/>
    <property type="match status" value="1"/>
</dbReference>
<dbReference type="InterPro" id="IPR003661">
    <property type="entry name" value="HisK_dim/P_dom"/>
</dbReference>
<dbReference type="InterPro" id="IPR035965">
    <property type="entry name" value="PAS-like_dom_sf"/>
</dbReference>
<evidence type="ECO:0000256" key="1">
    <source>
        <dbReference type="ARBA" id="ARBA00000085"/>
    </source>
</evidence>
<dbReference type="GO" id="GO:0005524">
    <property type="term" value="F:ATP binding"/>
    <property type="evidence" value="ECO:0007669"/>
    <property type="project" value="UniProtKB-KW"/>
</dbReference>
<evidence type="ECO:0000313" key="12">
    <source>
        <dbReference type="Proteomes" id="UP000320813"/>
    </source>
</evidence>
<dbReference type="CDD" id="cd00082">
    <property type="entry name" value="HisKA"/>
    <property type="match status" value="1"/>
</dbReference>
<dbReference type="PRINTS" id="PR00344">
    <property type="entry name" value="BCTRLSENSOR"/>
</dbReference>
<dbReference type="Proteomes" id="UP000320813">
    <property type="component" value="Unassembled WGS sequence"/>
</dbReference>
<keyword evidence="8" id="KW-0902">Two-component regulatory system</keyword>
<feature type="domain" description="Histidine kinase" evidence="10">
    <location>
        <begin position="182"/>
        <end position="398"/>
    </location>
</feature>
<dbReference type="PANTHER" id="PTHR43065:SF10">
    <property type="entry name" value="PEROXIDE STRESS-ACTIVATED HISTIDINE KINASE MAK3"/>
    <property type="match status" value="1"/>
</dbReference>
<dbReference type="InterPro" id="IPR036890">
    <property type="entry name" value="HATPase_C_sf"/>
</dbReference>
<evidence type="ECO:0000256" key="2">
    <source>
        <dbReference type="ARBA" id="ARBA00012438"/>
    </source>
</evidence>
<dbReference type="EC" id="2.7.13.3" evidence="2"/>
<keyword evidence="9" id="KW-0175">Coiled coil</keyword>
<comment type="caution">
    <text evidence="11">The sequence shown here is derived from an EMBL/GenBank/DDBJ whole genome shotgun (WGS) entry which is preliminary data.</text>
</comment>
<keyword evidence="3" id="KW-0597">Phosphoprotein</keyword>
<dbReference type="Gene3D" id="1.10.287.130">
    <property type="match status" value="1"/>
</dbReference>
<dbReference type="SMART" id="SM00388">
    <property type="entry name" value="HisKA"/>
    <property type="match status" value="1"/>
</dbReference>
<keyword evidence="6" id="KW-0418">Kinase</keyword>
<dbReference type="InterPro" id="IPR036097">
    <property type="entry name" value="HisK_dim/P_sf"/>
</dbReference>
<evidence type="ECO:0000313" key="11">
    <source>
        <dbReference type="EMBL" id="RZD14504.1"/>
    </source>
</evidence>
<protein>
    <recommendedName>
        <fullName evidence="2">histidine kinase</fullName>
        <ecNumber evidence="2">2.7.13.3</ecNumber>
    </recommendedName>
</protein>
<keyword evidence="4" id="KW-0808">Transferase</keyword>
<dbReference type="SUPFAM" id="SSF47384">
    <property type="entry name" value="Homodimeric domain of signal transducing histidine kinase"/>
    <property type="match status" value="1"/>
</dbReference>
<dbReference type="PANTHER" id="PTHR43065">
    <property type="entry name" value="SENSOR HISTIDINE KINASE"/>
    <property type="match status" value="1"/>
</dbReference>
<evidence type="ECO:0000256" key="3">
    <source>
        <dbReference type="ARBA" id="ARBA00022553"/>
    </source>
</evidence>
<dbReference type="EMBL" id="SGBD01000002">
    <property type="protein sequence ID" value="RZD14504.1"/>
    <property type="molecule type" value="Genomic_DNA"/>
</dbReference>
<evidence type="ECO:0000256" key="8">
    <source>
        <dbReference type="ARBA" id="ARBA00023012"/>
    </source>
</evidence>